<dbReference type="AlphaFoldDB" id="A0A8J7YCP8"/>
<evidence type="ECO:0000259" key="1">
    <source>
        <dbReference type="Pfam" id="PF04556"/>
    </source>
</evidence>
<dbReference type="GO" id="GO:0009036">
    <property type="term" value="F:type II site-specific deoxyribonuclease activity"/>
    <property type="evidence" value="ECO:0007669"/>
    <property type="project" value="InterPro"/>
</dbReference>
<organism evidence="2 3">
    <name type="scientific">Haloarcula limicola</name>
    <dbReference type="NCBI Taxonomy" id="1429915"/>
    <lineage>
        <taxon>Archaea</taxon>
        <taxon>Methanobacteriati</taxon>
        <taxon>Methanobacteriota</taxon>
        <taxon>Stenosarchaea group</taxon>
        <taxon>Halobacteria</taxon>
        <taxon>Halobacteriales</taxon>
        <taxon>Haloarculaceae</taxon>
        <taxon>Haloarcula</taxon>
    </lineage>
</organism>
<keyword evidence="2" id="KW-0255">Endonuclease</keyword>
<dbReference type="GO" id="GO:0009307">
    <property type="term" value="P:DNA restriction-modification system"/>
    <property type="evidence" value="ECO:0007669"/>
    <property type="project" value="InterPro"/>
</dbReference>
<dbReference type="EMBL" id="JAHQXF010000004">
    <property type="protein sequence ID" value="MBV0926221.1"/>
    <property type="molecule type" value="Genomic_DNA"/>
</dbReference>
<dbReference type="OrthoDB" id="268803at2157"/>
<gene>
    <name evidence="2" type="ORF">KTS45_18600</name>
</gene>
<feature type="domain" description="Restriction endonuclease type II DpnII-like" evidence="1">
    <location>
        <begin position="30"/>
        <end position="289"/>
    </location>
</feature>
<dbReference type="Proteomes" id="UP000766550">
    <property type="component" value="Unassembled WGS sequence"/>
</dbReference>
<proteinExistence type="predicted"/>
<dbReference type="Pfam" id="PF04556">
    <property type="entry name" value="DpnII"/>
    <property type="match status" value="1"/>
</dbReference>
<comment type="caution">
    <text evidence="2">The sequence shown here is derived from an EMBL/GenBank/DDBJ whole genome shotgun (WGS) entry which is preliminary data.</text>
</comment>
<dbReference type="InterPro" id="IPR007637">
    <property type="entry name" value="Restrct_endonuc_II_DpnII-like"/>
</dbReference>
<sequence length="320" mass="36730">MPIRRRRPPVTEFVGEFQEGVIPSAIPMSDFIDWERIERELANYQPQIEALDSLRNVSEDGFITGLADALSNAEDTREWIDFYFDLLGHSGTKYAALEGLWRFYDIQRAIDSGDRDAARDLGKVLQEIGLQYLVDTTDDISAHFRGMKVGMESHKRKNRGGDCFEQIILEELETITQTLRKRGHRVEVIEQHTTQYQDESGQSKVVDFAIMEDDEPRVVFEANCYTASGSKPSEIKRSYDRVSTRMRQDGIECVWITDGQAWETSLGNVLKEAYRDIVDLYNLEMVQTELEDDVLAYFEQGAAIGEDEVNVEPQQTFEEL</sequence>
<protein>
    <submittedName>
        <fullName evidence="2">Type II restriction endonuclease</fullName>
    </submittedName>
</protein>
<accession>A0A8J7YCP8</accession>
<keyword evidence="2" id="KW-0378">Hydrolase</keyword>
<evidence type="ECO:0000313" key="3">
    <source>
        <dbReference type="Proteomes" id="UP000766550"/>
    </source>
</evidence>
<evidence type="ECO:0000313" key="2">
    <source>
        <dbReference type="EMBL" id="MBV0926221.1"/>
    </source>
</evidence>
<keyword evidence="2" id="KW-0540">Nuclease</keyword>
<name>A0A8J7YCP8_9EURY</name>
<keyword evidence="3" id="KW-1185">Reference proteome</keyword>
<dbReference type="GO" id="GO:0003677">
    <property type="term" value="F:DNA binding"/>
    <property type="evidence" value="ECO:0007669"/>
    <property type="project" value="InterPro"/>
</dbReference>
<reference evidence="2 3" key="1">
    <citation type="submission" date="2021-06" db="EMBL/GenBank/DDBJ databases">
        <title>New haloarchaea isolates fom saline soil.</title>
        <authorList>
            <person name="Duran-Viseras A."/>
            <person name="Sanchez-Porro C.S."/>
            <person name="Ventosa A."/>
        </authorList>
    </citation>
    <scope>NUCLEOTIDE SEQUENCE [LARGE SCALE GENOMIC DNA]</scope>
    <source>
        <strain evidence="2 3">JCM 183640</strain>
    </source>
</reference>